<dbReference type="InterPro" id="IPR036971">
    <property type="entry name" value="PDEase_catalytic_dom_sf"/>
</dbReference>
<evidence type="ECO:0000256" key="1">
    <source>
        <dbReference type="ARBA" id="ARBA00004703"/>
    </source>
</evidence>
<feature type="region of interest" description="Disordered" evidence="6">
    <location>
        <begin position="319"/>
        <end position="358"/>
    </location>
</feature>
<dbReference type="Pfam" id="PF00233">
    <property type="entry name" value="PDEase_I"/>
    <property type="match status" value="1"/>
</dbReference>
<dbReference type="NCBIfam" id="TIGR00229">
    <property type="entry name" value="sensory_box"/>
    <property type="match status" value="1"/>
</dbReference>
<comment type="caution">
    <text evidence="9">The sequence shown here is derived from an EMBL/GenBank/DDBJ whole genome shotgun (WGS) entry which is preliminary data.</text>
</comment>
<dbReference type="PROSITE" id="PS00126">
    <property type="entry name" value="PDEASE_I_1"/>
    <property type="match status" value="1"/>
</dbReference>
<feature type="compositionally biased region" description="Basic and acidic residues" evidence="6">
    <location>
        <begin position="319"/>
        <end position="329"/>
    </location>
</feature>
<evidence type="ECO:0000256" key="2">
    <source>
        <dbReference type="ARBA" id="ARBA00006437"/>
    </source>
</evidence>
<dbReference type="InterPro" id="IPR035965">
    <property type="entry name" value="PAS-like_dom_sf"/>
</dbReference>
<keyword evidence="3 5" id="KW-0479">Metal-binding</keyword>
<reference evidence="9 10" key="1">
    <citation type="journal article" date="2022" name="Gigascience">
        <title>A chromosome-level genome assembly and annotation of the desert horned lizard, Phrynosoma platyrhinos, provides insight into chromosomal rearrangements among reptiles.</title>
        <authorList>
            <person name="Koochekian N."/>
            <person name="Ascanio A."/>
            <person name="Farleigh K."/>
            <person name="Card D.C."/>
            <person name="Schield D.R."/>
            <person name="Castoe T.A."/>
            <person name="Jezkova T."/>
        </authorList>
    </citation>
    <scope>NUCLEOTIDE SEQUENCE [LARGE SCALE GENOMIC DNA]</scope>
    <source>
        <strain evidence="9">NK-2021</strain>
    </source>
</reference>
<dbReference type="InterPro" id="IPR023174">
    <property type="entry name" value="PDEase_CS"/>
</dbReference>
<dbReference type="EMBL" id="JAIPUX010003439">
    <property type="protein sequence ID" value="KAH0619995.1"/>
    <property type="molecule type" value="Genomic_DNA"/>
</dbReference>
<evidence type="ECO:0000256" key="6">
    <source>
        <dbReference type="SAM" id="MobiDB-lite"/>
    </source>
</evidence>
<dbReference type="CDD" id="cd00077">
    <property type="entry name" value="HDc"/>
    <property type="match status" value="1"/>
</dbReference>
<dbReference type="Proteomes" id="UP000826234">
    <property type="component" value="Unassembled WGS sequence"/>
</dbReference>
<comment type="similarity">
    <text evidence="2">Belongs to the cyclic nucleotide phosphodiesterase family. PDE8 subfamily.</text>
</comment>
<dbReference type="PROSITE" id="PS51845">
    <property type="entry name" value="PDEASE_I_2"/>
    <property type="match status" value="1"/>
</dbReference>
<sequence length="669" mass="76381">MRLHQDQLQVLLVFAKEDNQSNGFCWACEKAGFRCNIAKTPESALECFLEKHHEIIIIDHRNSKYFDAEALCRSIRTTKPSENTVIIGVVRRRISDGDDGEDDDDDDDVCHLAGLPLLFLRHAEREESSVLPFLSAGFTRRYVENSNIMACYNELIQLEFGEVQTQFKLRSNQGTSAIRGEQDQDPPSHWWVMKFCQGDLKWNEWPVTLQFSVIILISLKCFFQISQYVNPAFETMMGYQKGELIGKELTEVPTNEKKADFLDTINSCIKIEKEWQGTYYTKKKNGESIQQNVKIIPVIGQGGKIRHYVSLSRPCNDNKVSRKDIQSCKHKDRRKGSLDVRSTTSRGSDGSSQRRHSSMARIHSMTIEAPITKVKTHQVPGSLISPISLNDIPPRIAQAMENEEHWDFNIFDLEAATHKRPLVYLGLKMFARFRLCEFLNCSESTLRSWLQIIEANYHASNSYHNSTHSADQTLDPIDEVAALIAATVHDVDHPGRTNSFLCNAGSELAILYNDTAVLESHHAALAFQITIRDDKCNIFKNMERNEYRTLRQAIIDMVLATEMTKHFEHVNKFVNSINKPLAALEENGGANGDSDSLKNVLTSPENRILIKRMLIKCADVSNPCRPLEQCIEWAAFADLPNLMQHLDNNFKYWKGLDDRKLRTLRLPTE</sequence>
<name>A0ABQ7SRQ8_PHRPL</name>
<dbReference type="Gene3D" id="3.30.450.20">
    <property type="entry name" value="PAS domain"/>
    <property type="match status" value="1"/>
</dbReference>
<evidence type="ECO:0000313" key="9">
    <source>
        <dbReference type="EMBL" id="KAH0619995.1"/>
    </source>
</evidence>
<dbReference type="PROSITE" id="PS50112">
    <property type="entry name" value="PAS"/>
    <property type="match status" value="1"/>
</dbReference>
<evidence type="ECO:0000256" key="4">
    <source>
        <dbReference type="ARBA" id="ARBA00022801"/>
    </source>
</evidence>
<dbReference type="InterPro" id="IPR002073">
    <property type="entry name" value="PDEase_catalytic_dom"/>
</dbReference>
<keyword evidence="10" id="KW-1185">Reference proteome</keyword>
<comment type="cofactor">
    <cofactor evidence="5">
        <name>a divalent metal cation</name>
        <dbReference type="ChEBI" id="CHEBI:60240"/>
    </cofactor>
    <text evidence="5">Binds 2 divalent metal cations per subunit. Site 1 may preferentially bind zinc ions, while site 2 has a preference for magnesium and/or manganese ions.</text>
</comment>
<evidence type="ECO:0000259" key="8">
    <source>
        <dbReference type="PROSITE" id="PS51845"/>
    </source>
</evidence>
<dbReference type="EC" id="3.1.4.-" evidence="5"/>
<evidence type="ECO:0000313" key="10">
    <source>
        <dbReference type="Proteomes" id="UP000826234"/>
    </source>
</evidence>
<comment type="pathway">
    <text evidence="1">Purine metabolism; 3',5'-cyclic AMP degradation; AMP from 3',5'-cyclic AMP: step 1/1.</text>
</comment>
<dbReference type="PANTHER" id="PTHR11347">
    <property type="entry name" value="CYCLIC NUCLEOTIDE PHOSPHODIESTERASE"/>
    <property type="match status" value="1"/>
</dbReference>
<dbReference type="InterPro" id="IPR057304">
    <property type="entry name" value="PDE8-like_REC_N"/>
</dbReference>
<proteinExistence type="inferred from homology"/>
<dbReference type="Pfam" id="PF13426">
    <property type="entry name" value="PAS_9"/>
    <property type="match status" value="1"/>
</dbReference>
<protein>
    <recommendedName>
        <fullName evidence="5">Phosphodiesterase</fullName>
        <ecNumber evidence="5">3.1.4.-</ecNumber>
    </recommendedName>
</protein>
<feature type="domain" description="PDEase" evidence="8">
    <location>
        <begin position="388"/>
        <end position="669"/>
    </location>
</feature>
<dbReference type="InterPro" id="IPR003607">
    <property type="entry name" value="HD/PDEase_dom"/>
</dbReference>
<evidence type="ECO:0000256" key="5">
    <source>
        <dbReference type="RuleBase" id="RU363067"/>
    </source>
</evidence>
<dbReference type="Gene3D" id="1.10.1300.10">
    <property type="entry name" value="3'5'-cyclic nucleotide phosphodiesterase, catalytic domain"/>
    <property type="match status" value="1"/>
</dbReference>
<dbReference type="SUPFAM" id="SSF55785">
    <property type="entry name" value="PYP-like sensor domain (PAS domain)"/>
    <property type="match status" value="1"/>
</dbReference>
<keyword evidence="4 5" id="KW-0378">Hydrolase</keyword>
<dbReference type="CDD" id="cd00130">
    <property type="entry name" value="PAS"/>
    <property type="match status" value="1"/>
</dbReference>
<accession>A0ABQ7SRQ8</accession>
<dbReference type="Pfam" id="PF23198">
    <property type="entry name" value="PDE8A_N"/>
    <property type="match status" value="2"/>
</dbReference>
<dbReference type="SUPFAM" id="SSF109604">
    <property type="entry name" value="HD-domain/PDEase-like"/>
    <property type="match status" value="1"/>
</dbReference>
<feature type="domain" description="PAS" evidence="7">
    <location>
        <begin position="228"/>
        <end position="272"/>
    </location>
</feature>
<organism evidence="9 10">
    <name type="scientific">Phrynosoma platyrhinos</name>
    <name type="common">Desert horned lizard</name>
    <dbReference type="NCBI Taxonomy" id="52577"/>
    <lineage>
        <taxon>Eukaryota</taxon>
        <taxon>Metazoa</taxon>
        <taxon>Chordata</taxon>
        <taxon>Craniata</taxon>
        <taxon>Vertebrata</taxon>
        <taxon>Euteleostomi</taxon>
        <taxon>Lepidosauria</taxon>
        <taxon>Squamata</taxon>
        <taxon>Bifurcata</taxon>
        <taxon>Unidentata</taxon>
        <taxon>Episquamata</taxon>
        <taxon>Toxicofera</taxon>
        <taxon>Iguania</taxon>
        <taxon>Phrynosomatidae</taxon>
        <taxon>Phrynosomatinae</taxon>
        <taxon>Phrynosoma</taxon>
    </lineage>
</organism>
<gene>
    <name evidence="9" type="ORF">JD844_014480</name>
</gene>
<feature type="compositionally biased region" description="Low complexity" evidence="6">
    <location>
        <begin position="341"/>
        <end position="351"/>
    </location>
</feature>
<evidence type="ECO:0000256" key="3">
    <source>
        <dbReference type="ARBA" id="ARBA00022723"/>
    </source>
</evidence>
<evidence type="ECO:0000259" key="7">
    <source>
        <dbReference type="PROSITE" id="PS50112"/>
    </source>
</evidence>
<dbReference type="InterPro" id="IPR000014">
    <property type="entry name" value="PAS"/>
</dbReference>